<dbReference type="AlphaFoldDB" id="A2E9V9"/>
<accession>A2E9V9</accession>
<dbReference type="SUPFAM" id="SSF57184">
    <property type="entry name" value="Growth factor receptor domain"/>
    <property type="match status" value="1"/>
</dbReference>
<dbReference type="OrthoDB" id="286301at2759"/>
<evidence type="ECO:0000313" key="2">
    <source>
        <dbReference type="Proteomes" id="UP000001542"/>
    </source>
</evidence>
<dbReference type="InParanoid" id="A2E9V9"/>
<dbReference type="EMBL" id="DS113336">
    <property type="protein sequence ID" value="EAY10521.1"/>
    <property type="molecule type" value="Genomic_DNA"/>
</dbReference>
<dbReference type="Proteomes" id="UP000001542">
    <property type="component" value="Unassembled WGS sequence"/>
</dbReference>
<dbReference type="KEGG" id="tva:4768457"/>
<sequence length="234" mass="26394">MLFLLSIANNTNAKCNVRNTFRDESGECKCKPHYFGDPEDQKVGCWTCKPRCHRNAICSGPSQCKCNGGYYGDGINYCKPNHFLPKILSIHPKTVQSFSNDFITIKVNHPIPPNATTYAMFDIFISKCNHIETALHCQVPSLLPINSSVKISFNGADWSIEKFYLPFVNTQLHDDSIYFTSFIATSLLAAYIITMWPKKSRLGQVHALKEAEANSHSRLPSIKKLSQNPEEDML</sequence>
<dbReference type="RefSeq" id="XP_001322744.1">
    <property type="nucleotide sequence ID" value="XM_001322709.1"/>
</dbReference>
<reference evidence="1" key="1">
    <citation type="submission" date="2006-10" db="EMBL/GenBank/DDBJ databases">
        <authorList>
            <person name="Amadeo P."/>
            <person name="Zhao Q."/>
            <person name="Wortman J."/>
            <person name="Fraser-Liggett C."/>
            <person name="Carlton J."/>
        </authorList>
    </citation>
    <scope>NUCLEOTIDE SEQUENCE</scope>
    <source>
        <strain evidence="1">G3</strain>
    </source>
</reference>
<name>A2E9V9_TRIV3</name>
<organism evidence="1 2">
    <name type="scientific">Trichomonas vaginalis (strain ATCC PRA-98 / G3)</name>
    <dbReference type="NCBI Taxonomy" id="412133"/>
    <lineage>
        <taxon>Eukaryota</taxon>
        <taxon>Metamonada</taxon>
        <taxon>Parabasalia</taxon>
        <taxon>Trichomonadida</taxon>
        <taxon>Trichomonadidae</taxon>
        <taxon>Trichomonas</taxon>
    </lineage>
</organism>
<dbReference type="Gene3D" id="2.10.25.10">
    <property type="entry name" value="Laminin"/>
    <property type="match status" value="1"/>
</dbReference>
<proteinExistence type="predicted"/>
<dbReference type="InterPro" id="IPR009030">
    <property type="entry name" value="Growth_fac_rcpt_cys_sf"/>
</dbReference>
<gene>
    <name evidence="1" type="ORF">TVAG_184230</name>
</gene>
<keyword evidence="2" id="KW-1185">Reference proteome</keyword>
<evidence type="ECO:0000313" key="1">
    <source>
        <dbReference type="EMBL" id="EAY10521.1"/>
    </source>
</evidence>
<dbReference type="VEuPathDB" id="TrichDB:TVAGG3_0221300"/>
<protein>
    <submittedName>
        <fullName evidence="1">Uncharacterized protein</fullName>
    </submittedName>
</protein>
<reference evidence="1" key="2">
    <citation type="journal article" date="2007" name="Science">
        <title>Draft genome sequence of the sexually transmitted pathogen Trichomonas vaginalis.</title>
        <authorList>
            <person name="Carlton J.M."/>
            <person name="Hirt R.P."/>
            <person name="Silva J.C."/>
            <person name="Delcher A.L."/>
            <person name="Schatz M."/>
            <person name="Zhao Q."/>
            <person name="Wortman J.R."/>
            <person name="Bidwell S.L."/>
            <person name="Alsmark U.C.M."/>
            <person name="Besteiro S."/>
            <person name="Sicheritz-Ponten T."/>
            <person name="Noel C.J."/>
            <person name="Dacks J.B."/>
            <person name="Foster P.G."/>
            <person name="Simillion C."/>
            <person name="Van de Peer Y."/>
            <person name="Miranda-Saavedra D."/>
            <person name="Barton G.J."/>
            <person name="Westrop G.D."/>
            <person name="Mueller S."/>
            <person name="Dessi D."/>
            <person name="Fiori P.L."/>
            <person name="Ren Q."/>
            <person name="Paulsen I."/>
            <person name="Zhang H."/>
            <person name="Bastida-Corcuera F.D."/>
            <person name="Simoes-Barbosa A."/>
            <person name="Brown M.T."/>
            <person name="Hayes R.D."/>
            <person name="Mukherjee M."/>
            <person name="Okumura C.Y."/>
            <person name="Schneider R."/>
            <person name="Smith A.J."/>
            <person name="Vanacova S."/>
            <person name="Villalvazo M."/>
            <person name="Haas B.J."/>
            <person name="Pertea M."/>
            <person name="Feldblyum T.V."/>
            <person name="Utterback T.R."/>
            <person name="Shu C.L."/>
            <person name="Osoegawa K."/>
            <person name="de Jong P.J."/>
            <person name="Hrdy I."/>
            <person name="Horvathova L."/>
            <person name="Zubacova Z."/>
            <person name="Dolezal P."/>
            <person name="Malik S.B."/>
            <person name="Logsdon J.M. Jr."/>
            <person name="Henze K."/>
            <person name="Gupta A."/>
            <person name="Wang C.C."/>
            <person name="Dunne R.L."/>
            <person name="Upcroft J.A."/>
            <person name="Upcroft P."/>
            <person name="White O."/>
            <person name="Salzberg S.L."/>
            <person name="Tang P."/>
            <person name="Chiu C.-H."/>
            <person name="Lee Y.-S."/>
            <person name="Embley T.M."/>
            <person name="Coombs G.H."/>
            <person name="Mottram J.C."/>
            <person name="Tachezy J."/>
            <person name="Fraser-Liggett C.M."/>
            <person name="Johnson P.J."/>
        </authorList>
    </citation>
    <scope>NUCLEOTIDE SEQUENCE [LARGE SCALE GENOMIC DNA]</scope>
    <source>
        <strain evidence="1">G3</strain>
    </source>
</reference>
<dbReference type="VEuPathDB" id="TrichDB:TVAG_184230"/>